<dbReference type="SUPFAM" id="SSF48317">
    <property type="entry name" value="Acid phosphatase/Vanadium-dependent haloperoxidase"/>
    <property type="match status" value="1"/>
</dbReference>
<evidence type="ECO:0000259" key="4">
    <source>
        <dbReference type="SMART" id="SM00014"/>
    </source>
</evidence>
<dbReference type="RefSeq" id="WP_053409324.1">
    <property type="nucleotide sequence ID" value="NZ_DAIPHI010000004.1"/>
</dbReference>
<name>A0A0M0HZT7_9VIBR</name>
<evidence type="ECO:0000313" key="6">
    <source>
        <dbReference type="Proteomes" id="UP000037530"/>
    </source>
</evidence>
<evidence type="ECO:0000313" key="5">
    <source>
        <dbReference type="EMBL" id="KOO07585.1"/>
    </source>
</evidence>
<comment type="caution">
    <text evidence="5">The sequence shown here is derived from an EMBL/GenBank/DDBJ whole genome shotgun (WGS) entry which is preliminary data.</text>
</comment>
<dbReference type="Pfam" id="PF01569">
    <property type="entry name" value="PAP2"/>
    <property type="match status" value="1"/>
</dbReference>
<reference evidence="6" key="1">
    <citation type="submission" date="2015-08" db="EMBL/GenBank/DDBJ databases">
        <title>Vibrio galatheae sp. nov., a novel member of the Vibrionaceae family isolated from the Solomon Islands.</title>
        <authorList>
            <person name="Giubergia S."/>
            <person name="Machado H."/>
            <person name="Mateiu R.V."/>
            <person name="Gram L."/>
        </authorList>
    </citation>
    <scope>NUCLEOTIDE SEQUENCE [LARGE SCALE GENOMIC DNA]</scope>
    <source>
        <strain evidence="6">DSM 19134</strain>
    </source>
</reference>
<dbReference type="OrthoDB" id="5586741at2"/>
<accession>A0A0M0HZT7</accession>
<dbReference type="InterPro" id="IPR036938">
    <property type="entry name" value="PAP2/HPO_sf"/>
</dbReference>
<dbReference type="PANTHER" id="PTHR14969">
    <property type="entry name" value="SPHINGOSINE-1-PHOSPHATE PHOSPHOHYDROLASE"/>
    <property type="match status" value="1"/>
</dbReference>
<dbReference type="InterPro" id="IPR000326">
    <property type="entry name" value="PAP2/HPO"/>
</dbReference>
<proteinExistence type="predicted"/>
<dbReference type="EMBL" id="LHPI01000009">
    <property type="protein sequence ID" value="KOO07585.1"/>
    <property type="molecule type" value="Genomic_DNA"/>
</dbReference>
<gene>
    <name evidence="5" type="ORF">AKJ31_11920</name>
</gene>
<dbReference type="AlphaFoldDB" id="A0A0M0HZT7"/>
<protein>
    <recommendedName>
        <fullName evidence="1">undecaprenyl-diphosphate phosphatase</fullName>
        <ecNumber evidence="1">3.6.1.27</ecNumber>
    </recommendedName>
    <alternativeName>
        <fullName evidence="2">Undecaprenyl pyrophosphate phosphatase</fullName>
    </alternativeName>
</protein>
<sequence length="247" mass="27475">MKEYLINKRAGLALLVTFILVTAVVSFVVSPINLTGKVSDHAGMFFTLLTDSAGSRGFLLTLGLLLAVMVKLTGVNRQLLAQLLQLGVILVIGFAAKTGLKQMTESPRPYTEVLAHELLIPQPEHFYNLTTEQQTQVLIKVAEKVSPWRIQHWQGETDYSFPSGHTVFVAICLAFFGNILLQRKQYALSAVLLVWALSVAYSRLWLGMHRPVDLIGAASFIALVYMLTPTFEGISYKLQQRLVQLVE</sequence>
<keyword evidence="6" id="KW-1185">Reference proteome</keyword>
<organism evidence="5 6">
    <name type="scientific">Vibrio hepatarius</name>
    <dbReference type="NCBI Taxonomy" id="171383"/>
    <lineage>
        <taxon>Bacteria</taxon>
        <taxon>Pseudomonadati</taxon>
        <taxon>Pseudomonadota</taxon>
        <taxon>Gammaproteobacteria</taxon>
        <taxon>Vibrionales</taxon>
        <taxon>Vibrionaceae</taxon>
        <taxon>Vibrio</taxon>
        <taxon>Vibrio oreintalis group</taxon>
    </lineage>
</organism>
<feature type="domain" description="Phosphatidic acid phosphatase type 2/haloperoxidase" evidence="4">
    <location>
        <begin position="81"/>
        <end position="226"/>
    </location>
</feature>
<dbReference type="GO" id="GO:0050380">
    <property type="term" value="F:undecaprenyl-diphosphatase activity"/>
    <property type="evidence" value="ECO:0007669"/>
    <property type="project" value="UniProtKB-EC"/>
</dbReference>
<evidence type="ECO:0000256" key="2">
    <source>
        <dbReference type="ARBA" id="ARBA00032707"/>
    </source>
</evidence>
<comment type="catalytic activity">
    <reaction evidence="3">
        <text>di-trans,octa-cis-undecaprenyl diphosphate + H2O = di-trans,octa-cis-undecaprenyl phosphate + phosphate + H(+)</text>
        <dbReference type="Rhea" id="RHEA:28094"/>
        <dbReference type="ChEBI" id="CHEBI:15377"/>
        <dbReference type="ChEBI" id="CHEBI:15378"/>
        <dbReference type="ChEBI" id="CHEBI:43474"/>
        <dbReference type="ChEBI" id="CHEBI:58405"/>
        <dbReference type="ChEBI" id="CHEBI:60392"/>
        <dbReference type="EC" id="3.6.1.27"/>
    </reaction>
</comment>
<dbReference type="EC" id="3.6.1.27" evidence="1"/>
<dbReference type="PANTHER" id="PTHR14969:SF54">
    <property type="entry name" value="PHOSPHATIDYLGLYCEROPHOSPHATASE B"/>
    <property type="match status" value="1"/>
</dbReference>
<dbReference type="Gene3D" id="1.20.144.10">
    <property type="entry name" value="Phosphatidic acid phosphatase type 2/haloperoxidase"/>
    <property type="match status" value="1"/>
</dbReference>
<dbReference type="CDD" id="cd01610">
    <property type="entry name" value="PAP2_like"/>
    <property type="match status" value="1"/>
</dbReference>
<evidence type="ECO:0000256" key="3">
    <source>
        <dbReference type="ARBA" id="ARBA00047594"/>
    </source>
</evidence>
<dbReference type="Proteomes" id="UP000037530">
    <property type="component" value="Unassembled WGS sequence"/>
</dbReference>
<dbReference type="PATRIC" id="fig|171383.3.peg.2437"/>
<dbReference type="STRING" id="171383.AKJ31_11920"/>
<evidence type="ECO:0000256" key="1">
    <source>
        <dbReference type="ARBA" id="ARBA00012374"/>
    </source>
</evidence>
<dbReference type="GO" id="GO:0005886">
    <property type="term" value="C:plasma membrane"/>
    <property type="evidence" value="ECO:0007669"/>
    <property type="project" value="TreeGrafter"/>
</dbReference>
<dbReference type="SMART" id="SM00014">
    <property type="entry name" value="acidPPc"/>
    <property type="match status" value="1"/>
</dbReference>